<name>A0A0F9GNR2_9ZZZZ</name>
<dbReference type="EMBL" id="LAZR01025704">
    <property type="protein sequence ID" value="KKL71060.1"/>
    <property type="molecule type" value="Genomic_DNA"/>
</dbReference>
<accession>A0A0F9GNR2</accession>
<reference evidence="1" key="1">
    <citation type="journal article" date="2015" name="Nature">
        <title>Complex archaea that bridge the gap between prokaryotes and eukaryotes.</title>
        <authorList>
            <person name="Spang A."/>
            <person name="Saw J.H."/>
            <person name="Jorgensen S.L."/>
            <person name="Zaremba-Niedzwiedzka K."/>
            <person name="Martijn J."/>
            <person name="Lind A.E."/>
            <person name="van Eijk R."/>
            <person name="Schleper C."/>
            <person name="Guy L."/>
            <person name="Ettema T.J."/>
        </authorList>
    </citation>
    <scope>NUCLEOTIDE SEQUENCE</scope>
</reference>
<comment type="caution">
    <text evidence="1">The sequence shown here is derived from an EMBL/GenBank/DDBJ whole genome shotgun (WGS) entry which is preliminary data.</text>
</comment>
<sequence length="91" mass="10164">MKTRNEILGEITAAIEEQEEMSKQAWGDNQSFLKGVEHEETTHEERIEAMTLASLSRIEAAVRDSGTIVALALMAFVTQDDEADTRPEITQ</sequence>
<evidence type="ECO:0000313" key="1">
    <source>
        <dbReference type="EMBL" id="KKL71060.1"/>
    </source>
</evidence>
<dbReference type="AlphaFoldDB" id="A0A0F9GNR2"/>
<gene>
    <name evidence="1" type="ORF">LCGC14_2098710</name>
</gene>
<protein>
    <submittedName>
        <fullName evidence="1">Uncharacterized protein</fullName>
    </submittedName>
</protein>
<proteinExistence type="predicted"/>
<organism evidence="1">
    <name type="scientific">marine sediment metagenome</name>
    <dbReference type="NCBI Taxonomy" id="412755"/>
    <lineage>
        <taxon>unclassified sequences</taxon>
        <taxon>metagenomes</taxon>
        <taxon>ecological metagenomes</taxon>
    </lineage>
</organism>